<proteinExistence type="predicted"/>
<feature type="region of interest" description="Disordered" evidence="1">
    <location>
        <begin position="90"/>
        <end position="117"/>
    </location>
</feature>
<comment type="caution">
    <text evidence="3">The sequence shown here is derived from an EMBL/GenBank/DDBJ whole genome shotgun (WGS) entry which is preliminary data.</text>
</comment>
<name>A0A9X2GDX7_9ACTN</name>
<dbReference type="EMBL" id="JAMZEB010000001">
    <property type="protein sequence ID" value="MCP2353581.1"/>
    <property type="molecule type" value="Genomic_DNA"/>
</dbReference>
<organism evidence="3 4">
    <name type="scientific">Nonomuraea thailandensis</name>
    <dbReference type="NCBI Taxonomy" id="1188745"/>
    <lineage>
        <taxon>Bacteria</taxon>
        <taxon>Bacillati</taxon>
        <taxon>Actinomycetota</taxon>
        <taxon>Actinomycetes</taxon>
        <taxon>Streptosporangiales</taxon>
        <taxon>Streptosporangiaceae</taxon>
        <taxon>Nonomuraea</taxon>
    </lineage>
</organism>
<gene>
    <name evidence="3" type="ORF">HD597_000601</name>
</gene>
<feature type="compositionally biased region" description="Basic residues" evidence="1">
    <location>
        <begin position="90"/>
        <end position="99"/>
    </location>
</feature>
<dbReference type="Gene3D" id="3.10.450.50">
    <property type="match status" value="1"/>
</dbReference>
<dbReference type="SUPFAM" id="SSF54427">
    <property type="entry name" value="NTF2-like"/>
    <property type="match status" value="1"/>
</dbReference>
<dbReference type="AlphaFoldDB" id="A0A9X2GDX7"/>
<keyword evidence="4" id="KW-1185">Reference proteome</keyword>
<dbReference type="GO" id="GO:0016853">
    <property type="term" value="F:isomerase activity"/>
    <property type="evidence" value="ECO:0007669"/>
    <property type="project" value="UniProtKB-KW"/>
</dbReference>
<dbReference type="InterPro" id="IPR032710">
    <property type="entry name" value="NTF2-like_dom_sf"/>
</dbReference>
<evidence type="ECO:0000259" key="2">
    <source>
        <dbReference type="Pfam" id="PF12680"/>
    </source>
</evidence>
<dbReference type="Pfam" id="PF12680">
    <property type="entry name" value="SnoaL_2"/>
    <property type="match status" value="1"/>
</dbReference>
<accession>A0A9X2GDX7</accession>
<keyword evidence="3" id="KW-0413">Isomerase</keyword>
<dbReference type="RefSeq" id="WP_253740120.1">
    <property type="nucleotide sequence ID" value="NZ_BAABKA010000085.1"/>
</dbReference>
<reference evidence="3" key="1">
    <citation type="submission" date="2022-06" db="EMBL/GenBank/DDBJ databases">
        <title>Sequencing the genomes of 1000 actinobacteria strains.</title>
        <authorList>
            <person name="Klenk H.-P."/>
        </authorList>
    </citation>
    <scope>NUCLEOTIDE SEQUENCE</scope>
    <source>
        <strain evidence="3">DSM 46694</strain>
    </source>
</reference>
<dbReference type="InterPro" id="IPR037401">
    <property type="entry name" value="SnoaL-like"/>
</dbReference>
<feature type="domain" description="SnoaL-like" evidence="2">
    <location>
        <begin position="7"/>
        <end position="95"/>
    </location>
</feature>
<dbReference type="Proteomes" id="UP001139648">
    <property type="component" value="Unassembled WGS sequence"/>
</dbReference>
<protein>
    <submittedName>
        <fullName evidence="3">Ketosteroid isomerase-like protein</fullName>
    </submittedName>
</protein>
<evidence type="ECO:0000256" key="1">
    <source>
        <dbReference type="SAM" id="MobiDB-lite"/>
    </source>
</evidence>
<evidence type="ECO:0000313" key="4">
    <source>
        <dbReference type="Proteomes" id="UP001139648"/>
    </source>
</evidence>
<sequence>MLRELAEQLFQRLAADDLQTAAALFAPSVDFSIPGAPGIPWIPQADSPAGMLEFFSRLPTHLDRKKFEISKVRADTEDVVVLGHLISQGPHHRAGHRQSFRAPPQCAGRTDLSLPPV</sequence>
<evidence type="ECO:0000313" key="3">
    <source>
        <dbReference type="EMBL" id="MCP2353581.1"/>
    </source>
</evidence>